<feature type="domain" description="EAL" evidence="5">
    <location>
        <begin position="433"/>
        <end position="687"/>
    </location>
</feature>
<feature type="transmembrane region" description="Helical" evidence="2">
    <location>
        <begin position="67"/>
        <end position="90"/>
    </location>
</feature>
<dbReference type="Pfam" id="PF13682">
    <property type="entry name" value="CZB"/>
    <property type="match status" value="1"/>
</dbReference>
<dbReference type="PROSITE" id="PS50113">
    <property type="entry name" value="PAC"/>
    <property type="match status" value="1"/>
</dbReference>
<feature type="domain" description="GGDEF" evidence="6">
    <location>
        <begin position="291"/>
        <end position="424"/>
    </location>
</feature>
<dbReference type="CDD" id="cd01949">
    <property type="entry name" value="GGDEF"/>
    <property type="match status" value="1"/>
</dbReference>
<dbReference type="InterPro" id="IPR001633">
    <property type="entry name" value="EAL_dom"/>
</dbReference>
<dbReference type="InterPro" id="IPR052155">
    <property type="entry name" value="Biofilm_reg_signaling"/>
</dbReference>
<dbReference type="KEGG" id="moz:MoryE10_04970"/>
<dbReference type="Pfam" id="PF13426">
    <property type="entry name" value="PAS_9"/>
    <property type="match status" value="1"/>
</dbReference>
<keyword evidence="2" id="KW-0472">Membrane</keyword>
<reference evidence="7" key="1">
    <citation type="submission" date="2019-06" db="EMBL/GenBank/DDBJ databases">
        <title>Complete genome sequence of Methylogaea oryzae strain JCM16910.</title>
        <authorList>
            <person name="Asakawa S."/>
        </authorList>
    </citation>
    <scope>NUCLEOTIDE SEQUENCE</scope>
    <source>
        <strain evidence="7">E10</strain>
    </source>
</reference>
<dbReference type="NCBIfam" id="TIGR00254">
    <property type="entry name" value="GGDEF"/>
    <property type="match status" value="1"/>
</dbReference>
<dbReference type="AlphaFoldDB" id="A0A8D4VLP9"/>
<dbReference type="NCBIfam" id="TIGR00229">
    <property type="entry name" value="sensory_box"/>
    <property type="match status" value="1"/>
</dbReference>
<keyword evidence="2" id="KW-0812">Transmembrane</keyword>
<dbReference type="Proteomes" id="UP000824988">
    <property type="component" value="Chromosome"/>
</dbReference>
<gene>
    <name evidence="7" type="ORF">MoryE10_04970</name>
</gene>
<feature type="domain" description="PAS" evidence="3">
    <location>
        <begin position="132"/>
        <end position="179"/>
    </location>
</feature>
<dbReference type="GO" id="GO:0003824">
    <property type="term" value="F:catalytic activity"/>
    <property type="evidence" value="ECO:0007669"/>
    <property type="project" value="UniProtKB-ARBA"/>
</dbReference>
<evidence type="ECO:0000259" key="5">
    <source>
        <dbReference type="PROSITE" id="PS50883"/>
    </source>
</evidence>
<dbReference type="EMBL" id="AP019782">
    <property type="protein sequence ID" value="BBL69891.1"/>
    <property type="molecule type" value="Genomic_DNA"/>
</dbReference>
<dbReference type="InterPro" id="IPR025991">
    <property type="entry name" value="Chemoreceptor_zinc-bind_dom"/>
</dbReference>
<dbReference type="Pfam" id="PF00990">
    <property type="entry name" value="GGDEF"/>
    <property type="match status" value="1"/>
</dbReference>
<comment type="cofactor">
    <cofactor evidence="1">
        <name>Mg(2+)</name>
        <dbReference type="ChEBI" id="CHEBI:18420"/>
    </cofactor>
</comment>
<dbReference type="Pfam" id="PF00563">
    <property type="entry name" value="EAL"/>
    <property type="match status" value="1"/>
</dbReference>
<keyword evidence="8" id="KW-1185">Reference proteome</keyword>
<accession>A0A8D4VLP9</accession>
<evidence type="ECO:0000313" key="7">
    <source>
        <dbReference type="EMBL" id="BBL69891.1"/>
    </source>
</evidence>
<dbReference type="SMART" id="SM00091">
    <property type="entry name" value="PAS"/>
    <property type="match status" value="1"/>
</dbReference>
<feature type="transmembrane region" description="Helical" evidence="2">
    <location>
        <begin position="96"/>
        <end position="118"/>
    </location>
</feature>
<dbReference type="InterPro" id="IPR001610">
    <property type="entry name" value="PAC"/>
</dbReference>
<dbReference type="InterPro" id="IPR000160">
    <property type="entry name" value="GGDEF_dom"/>
</dbReference>
<sequence length="829" mass="92617">MAGRLRLRAPLSVSQSSERLLGTVIARRMKRLPDMVATGGHAPRPPRIECPMTISPKLLTTKQERTYLALALVGSIFFGEIAVMLLLMHIPPLNPIVEALIDATTLVILVFPTLYFFVFRPMAMHIKALKRAELELRVAATAFESQEGMIITDADCVILRVNQAFTDITGYTAEEAIGRKMNLLKSGRHDAAFYKAMWQSIADTGSWQGEVWNRRKNGEIYPEWLTITAVYDATGTTSHYVGTLTDITARKSAEDEIRNLAFFDPLTQLPNRMLLADRMRQTLARARRTGELIAVCMLDLDGFKAVNDSLGHHAGDQLLREVAQRLLDCIRQEDTAARLGGDEFALLLGGFQTNGACEQTLGRIVSLVANPYQVAGQSAKVSASIGVTLYPSDGSAPDLLLRHADQSMYEAKQAGKNRYHIFDPSIDQRQHAKQSTLKKIGKALNAGQFVLYYQPQVDCRRGKAVGAEALVRWNHPILGLLGPSEFIPLLEHDDLIVELGEWVIQEASRQLREWLDDGFDLKISVNISARQLHQKEFTQRLRELLAQHGADVVGRLELEIVETAALEDVNAVADAIRACQAMGIGIALDDFGTGFSSLVHLKRLAADILKIDQNFVFGMLDDPGDLAIVEGVIGLAASFRRGVIAEGVESIDHVFMLMGLGCDVMQGYALARPMPAERMPVWLKAFTPDPLWELAGASRPSRDYFELLLAEANHRHWIEQVVAQRSNPQHNQEQERESLADHRQCRFGCWYYREGMRRFRNLSEFQAIDAVHRNIHESALRLSEYRQAGQASEALAEENHLLTQQLDLIALLRRLRVVLADELRGKSPD</sequence>
<evidence type="ECO:0000256" key="1">
    <source>
        <dbReference type="ARBA" id="ARBA00001946"/>
    </source>
</evidence>
<protein>
    <recommendedName>
        <fullName evidence="9">EAL domain-containing protein</fullName>
    </recommendedName>
</protein>
<evidence type="ECO:0000259" key="3">
    <source>
        <dbReference type="PROSITE" id="PS50112"/>
    </source>
</evidence>
<dbReference type="SMART" id="SM00052">
    <property type="entry name" value="EAL"/>
    <property type="match status" value="1"/>
</dbReference>
<dbReference type="PANTHER" id="PTHR44757">
    <property type="entry name" value="DIGUANYLATE CYCLASE DGCP"/>
    <property type="match status" value="1"/>
</dbReference>
<dbReference type="PROSITE" id="PS50112">
    <property type="entry name" value="PAS"/>
    <property type="match status" value="1"/>
</dbReference>
<organism evidence="7 8">
    <name type="scientific">Methylogaea oryzae</name>
    <dbReference type="NCBI Taxonomy" id="1295382"/>
    <lineage>
        <taxon>Bacteria</taxon>
        <taxon>Pseudomonadati</taxon>
        <taxon>Pseudomonadota</taxon>
        <taxon>Gammaproteobacteria</taxon>
        <taxon>Methylococcales</taxon>
        <taxon>Methylococcaceae</taxon>
        <taxon>Methylogaea</taxon>
    </lineage>
</organism>
<dbReference type="CDD" id="cd00130">
    <property type="entry name" value="PAS"/>
    <property type="match status" value="1"/>
</dbReference>
<name>A0A8D4VLP9_9GAMM</name>
<evidence type="ECO:0008006" key="9">
    <source>
        <dbReference type="Google" id="ProtNLM"/>
    </source>
</evidence>
<proteinExistence type="predicted"/>
<dbReference type="PANTHER" id="PTHR44757:SF2">
    <property type="entry name" value="BIOFILM ARCHITECTURE MAINTENANCE PROTEIN MBAA"/>
    <property type="match status" value="1"/>
</dbReference>
<dbReference type="InterPro" id="IPR000700">
    <property type="entry name" value="PAS-assoc_C"/>
</dbReference>
<dbReference type="SMART" id="SM00086">
    <property type="entry name" value="PAC"/>
    <property type="match status" value="1"/>
</dbReference>
<evidence type="ECO:0000256" key="2">
    <source>
        <dbReference type="SAM" id="Phobius"/>
    </source>
</evidence>
<dbReference type="PROSITE" id="PS50883">
    <property type="entry name" value="EAL"/>
    <property type="match status" value="1"/>
</dbReference>
<evidence type="ECO:0000259" key="4">
    <source>
        <dbReference type="PROSITE" id="PS50113"/>
    </source>
</evidence>
<dbReference type="CDD" id="cd01948">
    <property type="entry name" value="EAL"/>
    <property type="match status" value="1"/>
</dbReference>
<feature type="domain" description="PAC" evidence="4">
    <location>
        <begin position="207"/>
        <end position="259"/>
    </location>
</feature>
<keyword evidence="2" id="KW-1133">Transmembrane helix</keyword>
<dbReference type="FunFam" id="3.30.70.270:FF:000001">
    <property type="entry name" value="Diguanylate cyclase domain protein"/>
    <property type="match status" value="1"/>
</dbReference>
<evidence type="ECO:0000313" key="8">
    <source>
        <dbReference type="Proteomes" id="UP000824988"/>
    </source>
</evidence>
<dbReference type="PROSITE" id="PS50887">
    <property type="entry name" value="GGDEF"/>
    <property type="match status" value="1"/>
</dbReference>
<evidence type="ECO:0000259" key="6">
    <source>
        <dbReference type="PROSITE" id="PS50887"/>
    </source>
</evidence>
<dbReference type="InterPro" id="IPR000014">
    <property type="entry name" value="PAS"/>
</dbReference>
<dbReference type="SMART" id="SM00267">
    <property type="entry name" value="GGDEF"/>
    <property type="match status" value="1"/>
</dbReference>